<gene>
    <name evidence="3" type="ORF">NQ314_013836</name>
</gene>
<reference evidence="3" key="1">
    <citation type="journal article" date="2023" name="Insect Mol. Biol.">
        <title>Genome sequencing provides insights into the evolution of gene families encoding plant cell wall-degrading enzymes in longhorned beetles.</title>
        <authorList>
            <person name="Shin N.R."/>
            <person name="Okamura Y."/>
            <person name="Kirsch R."/>
            <person name="Pauchet Y."/>
        </authorList>
    </citation>
    <scope>NUCLEOTIDE SEQUENCE</scope>
    <source>
        <strain evidence="3">RBIC_L_NR</strain>
    </source>
</reference>
<protein>
    <submittedName>
        <fullName evidence="3">Uncharacterized protein</fullName>
    </submittedName>
</protein>
<dbReference type="AlphaFoldDB" id="A0AAV8X5B6"/>
<proteinExistence type="predicted"/>
<sequence>MNLPKLTEIYNQYATIAGNDINFKSVLTRIFLWQLLRDIKLTHQGVSLVEADLFLADNPSSCIESNHYPFEPIYFWQFLQSLFGCSWLLLLSTKNQKYDHFTSGIISKIFKEFLEENVFPNAGKFQGSSLTEYKDLVPIQCVYELYLKIGEPHSAREFLYFTCTKKNKDPPCCAVLNEDIKPKTITDGNNAVPIGYQIIYLQVKEDQVASRIEPPTEEENIDAFSKSLYTFRKLGKKKIMQCVTKICPRIYSADGKVNMDYKLSFP</sequence>
<name>A0AAV8X5B6_9CUCU</name>
<evidence type="ECO:0000256" key="2">
    <source>
        <dbReference type="ARBA" id="ARBA00023273"/>
    </source>
</evidence>
<evidence type="ECO:0000256" key="1">
    <source>
        <dbReference type="ARBA" id="ARBA00004316"/>
    </source>
</evidence>
<dbReference type="PANTHER" id="PTHR46613">
    <property type="entry name" value="RADIAL SPOKE HEAD 10 HOMOLOG B-RELATED"/>
    <property type="match status" value="1"/>
</dbReference>
<dbReference type="Proteomes" id="UP001162156">
    <property type="component" value="Unassembled WGS sequence"/>
</dbReference>
<keyword evidence="4" id="KW-1185">Reference proteome</keyword>
<dbReference type="GO" id="GO:0042995">
    <property type="term" value="C:cell projection"/>
    <property type="evidence" value="ECO:0007669"/>
    <property type="project" value="UniProtKB-SubCell"/>
</dbReference>
<accession>A0AAV8X5B6</accession>
<comment type="subcellular location">
    <subcellularLocation>
        <location evidence="1">Cell projection</location>
    </subcellularLocation>
</comment>
<dbReference type="EMBL" id="JANEYF010003819">
    <property type="protein sequence ID" value="KAJ8933706.1"/>
    <property type="molecule type" value="Genomic_DNA"/>
</dbReference>
<keyword evidence="2" id="KW-0966">Cell projection</keyword>
<comment type="caution">
    <text evidence="3">The sequence shown here is derived from an EMBL/GenBank/DDBJ whole genome shotgun (WGS) entry which is preliminary data.</text>
</comment>
<evidence type="ECO:0000313" key="4">
    <source>
        <dbReference type="Proteomes" id="UP001162156"/>
    </source>
</evidence>
<organism evidence="3 4">
    <name type="scientific">Rhamnusium bicolor</name>
    <dbReference type="NCBI Taxonomy" id="1586634"/>
    <lineage>
        <taxon>Eukaryota</taxon>
        <taxon>Metazoa</taxon>
        <taxon>Ecdysozoa</taxon>
        <taxon>Arthropoda</taxon>
        <taxon>Hexapoda</taxon>
        <taxon>Insecta</taxon>
        <taxon>Pterygota</taxon>
        <taxon>Neoptera</taxon>
        <taxon>Endopterygota</taxon>
        <taxon>Coleoptera</taxon>
        <taxon>Polyphaga</taxon>
        <taxon>Cucujiformia</taxon>
        <taxon>Chrysomeloidea</taxon>
        <taxon>Cerambycidae</taxon>
        <taxon>Lepturinae</taxon>
        <taxon>Rhagiini</taxon>
        <taxon>Rhamnusium</taxon>
    </lineage>
</organism>
<evidence type="ECO:0000313" key="3">
    <source>
        <dbReference type="EMBL" id="KAJ8933706.1"/>
    </source>
</evidence>
<dbReference type="PANTHER" id="PTHR46613:SF1">
    <property type="entry name" value="RADIAL SPOKE HEAD 10 HOMOLOG B-RELATED"/>
    <property type="match status" value="1"/>
</dbReference>